<reference evidence="3 5" key="2">
    <citation type="submission" date="2019-07" db="EMBL/GenBank/DDBJ databases">
        <title>Tepidimonas ignava SPS-1037 draft genome.</title>
        <authorList>
            <person name="Da Costa M.S."/>
            <person name="Froufe H.J.C."/>
            <person name="Egas C."/>
            <person name="Albuquerque L."/>
        </authorList>
    </citation>
    <scope>NUCLEOTIDE SEQUENCE [LARGE SCALE GENOMIC DNA]</scope>
    <source>
        <strain evidence="3 5">SPS-1037</strain>
    </source>
</reference>
<dbReference type="InterPro" id="IPR050678">
    <property type="entry name" value="DNA_Partitioning_ATPase"/>
</dbReference>
<evidence type="ECO:0000313" key="5">
    <source>
        <dbReference type="Proteomes" id="UP000315577"/>
    </source>
</evidence>
<evidence type="ECO:0000259" key="1">
    <source>
        <dbReference type="Pfam" id="PF01656"/>
    </source>
</evidence>
<dbReference type="Gene3D" id="3.40.50.300">
    <property type="entry name" value="P-loop containing nucleotide triphosphate hydrolases"/>
    <property type="match status" value="1"/>
</dbReference>
<evidence type="ECO:0000313" key="2">
    <source>
        <dbReference type="EMBL" id="TCS99811.1"/>
    </source>
</evidence>
<evidence type="ECO:0000313" key="4">
    <source>
        <dbReference type="Proteomes" id="UP000295536"/>
    </source>
</evidence>
<dbReference type="RefSeq" id="WP_132961280.1">
    <property type="nucleotide sequence ID" value="NZ_DAIPFN010000012.1"/>
</dbReference>
<comment type="caution">
    <text evidence="2">The sequence shown here is derived from an EMBL/GenBank/DDBJ whole genome shotgun (WGS) entry which is preliminary data.</text>
</comment>
<evidence type="ECO:0000313" key="3">
    <source>
        <dbReference type="EMBL" id="TSE23196.1"/>
    </source>
</evidence>
<dbReference type="PANTHER" id="PTHR13696:SF96">
    <property type="entry name" value="COBQ_COBB_MIND_PARA NUCLEOTIDE BINDING DOMAIN-CONTAINING PROTEIN"/>
    <property type="match status" value="1"/>
</dbReference>
<proteinExistence type="predicted"/>
<dbReference type="EC" id="3.6.-.-" evidence="3"/>
<dbReference type="AlphaFoldDB" id="A0A4R3LHV9"/>
<dbReference type="GO" id="GO:0016787">
    <property type="term" value="F:hydrolase activity"/>
    <property type="evidence" value="ECO:0007669"/>
    <property type="project" value="UniProtKB-KW"/>
</dbReference>
<dbReference type="SUPFAM" id="SSF52540">
    <property type="entry name" value="P-loop containing nucleoside triphosphate hydrolases"/>
    <property type="match status" value="1"/>
</dbReference>
<keyword evidence="5" id="KW-1185">Reference proteome</keyword>
<dbReference type="PANTHER" id="PTHR13696">
    <property type="entry name" value="P-LOOP CONTAINING NUCLEOSIDE TRIPHOSPHATE HYDROLASE"/>
    <property type="match status" value="1"/>
</dbReference>
<gene>
    <name evidence="3" type="primary">soj_1</name>
    <name evidence="2" type="ORF">EDC36_10178</name>
    <name evidence="3" type="ORF">Tigna_00570</name>
</gene>
<dbReference type="Proteomes" id="UP000295536">
    <property type="component" value="Unassembled WGS sequence"/>
</dbReference>
<reference evidence="2 4" key="1">
    <citation type="submission" date="2019-03" db="EMBL/GenBank/DDBJ databases">
        <title>Genomic Encyclopedia of Type Strains, Phase IV (KMG-IV): sequencing the most valuable type-strain genomes for metagenomic binning, comparative biology and taxonomic classification.</title>
        <authorList>
            <person name="Goeker M."/>
        </authorList>
    </citation>
    <scope>NUCLEOTIDE SEQUENCE [LARGE SCALE GENOMIC DNA]</scope>
    <source>
        <strain evidence="2 4">DSM 12034</strain>
    </source>
</reference>
<dbReference type="Pfam" id="PF01656">
    <property type="entry name" value="CbiA"/>
    <property type="match status" value="1"/>
</dbReference>
<dbReference type="InterPro" id="IPR002586">
    <property type="entry name" value="CobQ/CobB/MinD/ParA_Nub-bd_dom"/>
</dbReference>
<sequence length="203" mass="21897">MTASLPRRLAVLNTKGGTGKTTLAVQLAAGLARRGRTRLGDLDPQGSAAQWCATVSGWDVAQGERAWQDDDVAHLVWDCPPSVEHAAAGRALQQADAVLVPVLPSPLDLWASWQLVDVIQAERRRRPTLRAWLVINQLEPGSALSTAMHDALREFGLPALRAVVRRRAVYRTAALQGVSVYELGPRAAAAVADIEAVIEEMQT</sequence>
<dbReference type="OrthoDB" id="69313at2"/>
<accession>A0A4R3LHV9</accession>
<dbReference type="EMBL" id="VJNC01000003">
    <property type="protein sequence ID" value="TSE23196.1"/>
    <property type="molecule type" value="Genomic_DNA"/>
</dbReference>
<dbReference type="CDD" id="cd02042">
    <property type="entry name" value="ParAB_family"/>
    <property type="match status" value="1"/>
</dbReference>
<dbReference type="EMBL" id="SMAH01000001">
    <property type="protein sequence ID" value="TCS99811.1"/>
    <property type="molecule type" value="Genomic_DNA"/>
</dbReference>
<organism evidence="2 4">
    <name type="scientific">Tepidimonas ignava</name>
    <dbReference type="NCBI Taxonomy" id="114249"/>
    <lineage>
        <taxon>Bacteria</taxon>
        <taxon>Pseudomonadati</taxon>
        <taxon>Pseudomonadota</taxon>
        <taxon>Betaproteobacteria</taxon>
        <taxon>Burkholderiales</taxon>
        <taxon>Tepidimonas</taxon>
    </lineage>
</organism>
<dbReference type="Proteomes" id="UP000315577">
    <property type="component" value="Unassembled WGS sequence"/>
</dbReference>
<name>A0A4R3LHV9_9BURK</name>
<protein>
    <submittedName>
        <fullName evidence="3">Chromosome-partitioning ATPase Soj</fullName>
        <ecNumber evidence="3">3.6.-.-</ecNumber>
    </submittedName>
    <submittedName>
        <fullName evidence="2">Plasmid segregation oscillating ATPase ParF</fullName>
    </submittedName>
</protein>
<keyword evidence="3" id="KW-0378">Hydrolase</keyword>
<feature type="domain" description="CobQ/CobB/MinD/ParA nucleotide binding" evidence="1">
    <location>
        <begin position="9"/>
        <end position="174"/>
    </location>
</feature>
<dbReference type="PIRSF" id="PIRSF009320">
    <property type="entry name" value="Nuc_binding_HP_1000"/>
    <property type="match status" value="1"/>
</dbReference>
<dbReference type="InterPro" id="IPR027417">
    <property type="entry name" value="P-loop_NTPase"/>
</dbReference>